<protein>
    <recommendedName>
        <fullName evidence="4">Lipoprotein</fullName>
    </recommendedName>
</protein>
<keyword evidence="1" id="KW-0732">Signal</keyword>
<reference evidence="2 3" key="1">
    <citation type="submission" date="2019-03" db="EMBL/GenBank/DDBJ databases">
        <title>Bradyrhizobium strains diversity.</title>
        <authorList>
            <person name="Urquiaga M.C.O."/>
            <person name="Hungria M."/>
            <person name="Delamuta J.R.M."/>
            <person name="Klepa M.S."/>
        </authorList>
    </citation>
    <scope>NUCLEOTIDE SEQUENCE [LARGE SCALE GENOMIC DNA]</scope>
    <source>
        <strain evidence="2 3">CNPSo 3426</strain>
    </source>
</reference>
<feature type="chain" id="PRO_5021319154" description="Lipoprotein" evidence="1">
    <location>
        <begin position="19"/>
        <end position="232"/>
    </location>
</feature>
<evidence type="ECO:0000256" key="1">
    <source>
        <dbReference type="SAM" id="SignalP"/>
    </source>
</evidence>
<proteinExistence type="predicted"/>
<dbReference type="PROSITE" id="PS51257">
    <property type="entry name" value="PROKAR_LIPOPROTEIN"/>
    <property type="match status" value="1"/>
</dbReference>
<evidence type="ECO:0008006" key="4">
    <source>
        <dbReference type="Google" id="ProtNLM"/>
    </source>
</evidence>
<name>A0A4Y9NWZ2_9BRAD</name>
<evidence type="ECO:0000313" key="3">
    <source>
        <dbReference type="Proteomes" id="UP000297700"/>
    </source>
</evidence>
<comment type="caution">
    <text evidence="2">The sequence shown here is derived from an EMBL/GenBank/DDBJ whole genome shotgun (WGS) entry which is preliminary data.</text>
</comment>
<dbReference type="AlphaFoldDB" id="A0A4Y9NWZ2"/>
<gene>
    <name evidence="2" type="ORF">E4K64_26220</name>
</gene>
<evidence type="ECO:0000313" key="2">
    <source>
        <dbReference type="EMBL" id="TFV71822.1"/>
    </source>
</evidence>
<feature type="signal peptide" evidence="1">
    <location>
        <begin position="1"/>
        <end position="18"/>
    </location>
</feature>
<organism evidence="2 3">
    <name type="scientific">Bradyrhizobium frederickii</name>
    <dbReference type="NCBI Taxonomy" id="2560054"/>
    <lineage>
        <taxon>Bacteria</taxon>
        <taxon>Pseudomonadati</taxon>
        <taxon>Pseudomonadota</taxon>
        <taxon>Alphaproteobacteria</taxon>
        <taxon>Hyphomicrobiales</taxon>
        <taxon>Nitrobacteraceae</taxon>
        <taxon>Bradyrhizobium</taxon>
    </lineage>
</organism>
<dbReference type="Proteomes" id="UP000297700">
    <property type="component" value="Unassembled WGS sequence"/>
</dbReference>
<accession>A0A4Y9NWZ2</accession>
<dbReference type="EMBL" id="SPQS01000016">
    <property type="protein sequence ID" value="TFV71822.1"/>
    <property type="molecule type" value="Genomic_DNA"/>
</dbReference>
<dbReference type="RefSeq" id="WP_135166057.1">
    <property type="nucleotide sequence ID" value="NZ_SPQS01000016.1"/>
</dbReference>
<sequence length="232" mass="25076">MALLLAKRLAALCVLVSALTGCGSLSETIRYRLTVNVDVDGRLVSGSGVIQVKQSDMRPIFGSMGGAGSEISGEAVMVDLGSHGTLFALLRGPKTGFGDLGGPAWMLFHVFSDLLKGEIDPLPKVRLLMERRPHRVLQLDVIPMLVHFSDPNDPKSVVQVDPANLRATFGADVALREVTIEVTDDPIARAVETKLPWLKTIQGQLDGSRLHTGGSFANELNAYDFYRGPNRN</sequence>